<feature type="domain" description="Acetophenone carboxylase-like C-terminal" evidence="3">
    <location>
        <begin position="503"/>
        <end position="670"/>
    </location>
</feature>
<dbReference type="InterPro" id="IPR043129">
    <property type="entry name" value="ATPase_NBD"/>
</dbReference>
<dbReference type="SUPFAM" id="SSF53067">
    <property type="entry name" value="Actin-like ATPase domain"/>
    <property type="match status" value="1"/>
</dbReference>
<accession>A0ABU3K6S5</accession>
<dbReference type="Pfam" id="PF05378">
    <property type="entry name" value="Hydant_A_N"/>
    <property type="match status" value="1"/>
</dbReference>
<evidence type="ECO:0000259" key="3">
    <source>
        <dbReference type="Pfam" id="PF19278"/>
    </source>
</evidence>
<feature type="domain" description="Hydantoinase/oxoprolinase N-terminal" evidence="2">
    <location>
        <begin position="12"/>
        <end position="183"/>
    </location>
</feature>
<dbReference type="RefSeq" id="WP_313832502.1">
    <property type="nucleotide sequence ID" value="NZ_JAQOUE010000001.1"/>
</dbReference>
<name>A0ABU3K6S5_9BACT</name>
<reference evidence="4 5" key="1">
    <citation type="journal article" date="2023" name="ISME J.">
        <title>Cultivation and genomic characterization of novel and ubiquitous marine nitrite-oxidizing bacteria from the Nitrospirales.</title>
        <authorList>
            <person name="Mueller A.J."/>
            <person name="Daebeler A."/>
            <person name="Herbold C.W."/>
            <person name="Kirkegaard R.H."/>
            <person name="Daims H."/>
        </authorList>
    </citation>
    <scope>NUCLEOTIDE SEQUENCE [LARGE SCALE GENOMIC DNA]</scope>
    <source>
        <strain evidence="4 5">EB</strain>
    </source>
</reference>
<dbReference type="EMBL" id="JAQOUE010000001">
    <property type="protein sequence ID" value="MDT7042139.1"/>
    <property type="molecule type" value="Genomic_DNA"/>
</dbReference>
<dbReference type="Pfam" id="PF01968">
    <property type="entry name" value="Hydantoinase_A"/>
    <property type="match status" value="1"/>
</dbReference>
<evidence type="ECO:0000313" key="5">
    <source>
        <dbReference type="Proteomes" id="UP001250932"/>
    </source>
</evidence>
<evidence type="ECO:0000259" key="2">
    <source>
        <dbReference type="Pfam" id="PF05378"/>
    </source>
</evidence>
<gene>
    <name evidence="4" type="ORF">PPG34_07220</name>
</gene>
<dbReference type="PANTHER" id="PTHR11365:SF23">
    <property type="entry name" value="HYPOTHETICAL 5-OXOPROLINASE (EUROFUNG)-RELATED"/>
    <property type="match status" value="1"/>
</dbReference>
<evidence type="ECO:0000313" key="4">
    <source>
        <dbReference type="EMBL" id="MDT7042139.1"/>
    </source>
</evidence>
<sequence>MPAGNHPQRLYIGIDIGGTFTDFVVFDQTVDQVATFKILSTPSNPATSVLQGLARITSELPLTIIHGSTVATNALLERKGARTAFVTTKGFRDMLRLGRQNRRALYDWFSGGVEPLVPSEQCFEISERVDHQGHVLIPLNETEIPPLVEFLNVNHIQSVAVSCLFSFAHPIHEQQVAERLRRAGFFVTPSHELLPEFREYERASTTVVNAYVSPVLDQYLGELEDKLSVHSFHIMQSNGGRIQAAQAREQGVRSILSGPAGGVVGALHVAKLAGHDKLITFDMGGTSTDVSLVDGDLETTSETEVGGFPIRVPVIDIHTVGAGGGSLARIDEGGALRVGPESAGADPGPACYGRRGQIPTVTDANLLLGRLPPTGLLGGELPLDVQASINAMKGLTVGLAINPIAGCSELEVAALGIVQVVNTQMERAIRVISMERGHDPRDYVLVSFGGAGGVHACDLARGIGIRRVLVPPSASTLSAYGMLTAHVRVDAVQTIMRDDEPSHEELHKSFSPMIQKCEADLKSQHVKPEDIEINCELDVRYLGQSFELTVPFSASYCASFEALHQQRYGYHQDHAAIEIVNLRVRGISRTKSPTPSRLPLVLTSDASQAIIGSHRFILSDGPVTAPHFARAQLQPGHEIKGPALLIQDDTTLMVGMKDQARIDEYGNVHIEIGPGAS</sequence>
<comment type="caution">
    <text evidence="4">The sequence shown here is derived from an EMBL/GenBank/DDBJ whole genome shotgun (WGS) entry which is preliminary data.</text>
</comment>
<dbReference type="InterPro" id="IPR008040">
    <property type="entry name" value="Hydant_A_N"/>
</dbReference>
<dbReference type="InterPro" id="IPR049517">
    <property type="entry name" value="ACX-like_C"/>
</dbReference>
<protein>
    <submittedName>
        <fullName evidence="4">Hydantoinase/oxoprolinase family protein</fullName>
    </submittedName>
</protein>
<proteinExistence type="predicted"/>
<keyword evidence="5" id="KW-1185">Reference proteome</keyword>
<dbReference type="InterPro" id="IPR045079">
    <property type="entry name" value="Oxoprolinase-like"/>
</dbReference>
<evidence type="ECO:0000259" key="1">
    <source>
        <dbReference type="Pfam" id="PF01968"/>
    </source>
</evidence>
<dbReference type="InterPro" id="IPR002821">
    <property type="entry name" value="Hydantoinase_A"/>
</dbReference>
<dbReference type="Proteomes" id="UP001250932">
    <property type="component" value="Unassembled WGS sequence"/>
</dbReference>
<dbReference type="Pfam" id="PF19278">
    <property type="entry name" value="Hydant_A_C"/>
    <property type="match status" value="1"/>
</dbReference>
<dbReference type="PANTHER" id="PTHR11365">
    <property type="entry name" value="5-OXOPROLINASE RELATED"/>
    <property type="match status" value="1"/>
</dbReference>
<organism evidence="4 5">
    <name type="scientific">Candidatus Nitronereus thalassa</name>
    <dbReference type="NCBI Taxonomy" id="3020898"/>
    <lineage>
        <taxon>Bacteria</taxon>
        <taxon>Pseudomonadati</taxon>
        <taxon>Nitrospirota</taxon>
        <taxon>Nitrospiria</taxon>
        <taxon>Nitrospirales</taxon>
        <taxon>Nitrospiraceae</taxon>
        <taxon>Candidatus Nitronereus</taxon>
    </lineage>
</organism>
<feature type="domain" description="Hydantoinase A/oxoprolinase" evidence="1">
    <location>
        <begin position="202"/>
        <end position="490"/>
    </location>
</feature>